<evidence type="ECO:0000313" key="2">
    <source>
        <dbReference type="EMBL" id="TXE36250.1"/>
    </source>
</evidence>
<feature type="transmembrane region" description="Helical" evidence="1">
    <location>
        <begin position="12"/>
        <end position="32"/>
    </location>
</feature>
<dbReference type="EMBL" id="VOUQ01000002">
    <property type="protein sequence ID" value="TXE36250.1"/>
    <property type="molecule type" value="Genomic_DNA"/>
</dbReference>
<protein>
    <submittedName>
        <fullName evidence="2">Uncharacterized protein</fullName>
    </submittedName>
</protein>
<gene>
    <name evidence="2" type="ORF">FOT62_04520</name>
</gene>
<proteinExistence type="predicted"/>
<keyword evidence="1" id="KW-1133">Transmembrane helix</keyword>
<keyword evidence="1" id="KW-0472">Membrane</keyword>
<name>A0A5C7CEA0_SERMA</name>
<evidence type="ECO:0000313" key="3">
    <source>
        <dbReference type="Proteomes" id="UP000321126"/>
    </source>
</evidence>
<dbReference type="AlphaFoldDB" id="A0A5C7CEA0"/>
<keyword evidence="1" id="KW-0812">Transmembrane</keyword>
<organism evidence="2 3">
    <name type="scientific">Serratia marcescens</name>
    <dbReference type="NCBI Taxonomy" id="615"/>
    <lineage>
        <taxon>Bacteria</taxon>
        <taxon>Pseudomonadati</taxon>
        <taxon>Pseudomonadota</taxon>
        <taxon>Gammaproteobacteria</taxon>
        <taxon>Enterobacterales</taxon>
        <taxon>Yersiniaceae</taxon>
        <taxon>Serratia</taxon>
    </lineage>
</organism>
<reference evidence="2 3" key="1">
    <citation type="submission" date="2019-07" db="EMBL/GenBank/DDBJ databases">
        <title>Serratia strains were isolated from fresh produce.</title>
        <authorList>
            <person name="Cho G.-S."/>
            <person name="Stein M."/>
            <person name="Lee W."/>
            <person name="Suh S.H."/>
            <person name="Franz C.M.A.P."/>
        </authorList>
    </citation>
    <scope>NUCLEOTIDE SEQUENCE [LARGE SCALE GENOMIC DNA]</scope>
    <source>
        <strain evidence="2 3">S16</strain>
    </source>
</reference>
<evidence type="ECO:0000256" key="1">
    <source>
        <dbReference type="SAM" id="Phobius"/>
    </source>
</evidence>
<dbReference type="RefSeq" id="WP_033640360.1">
    <property type="nucleotide sequence ID" value="NZ_CAMIQS010000002.1"/>
</dbReference>
<dbReference type="Proteomes" id="UP000321126">
    <property type="component" value="Unassembled WGS sequence"/>
</dbReference>
<sequence length="72" mass="8060">MKGQLHMLSKIQFRWWSVPLAVLLTVALFMALDSWGLTQEMSGLLRSLLVSGVSVILLYGINRIAAKQTSNR</sequence>
<feature type="transmembrane region" description="Helical" evidence="1">
    <location>
        <begin position="44"/>
        <end position="62"/>
    </location>
</feature>
<accession>A0A5C7CEA0</accession>
<comment type="caution">
    <text evidence="2">The sequence shown here is derived from an EMBL/GenBank/DDBJ whole genome shotgun (WGS) entry which is preliminary data.</text>
</comment>